<dbReference type="Proteomes" id="UP000887159">
    <property type="component" value="Unassembled WGS sequence"/>
</dbReference>
<gene>
    <name evidence="1" type="ORF">TNCV_2071271</name>
</gene>
<evidence type="ECO:0000313" key="1">
    <source>
        <dbReference type="EMBL" id="GFY27507.1"/>
    </source>
</evidence>
<evidence type="ECO:0000313" key="2">
    <source>
        <dbReference type="Proteomes" id="UP000887159"/>
    </source>
</evidence>
<dbReference type="Pfam" id="PF01359">
    <property type="entry name" value="Transposase_1"/>
    <property type="match status" value="1"/>
</dbReference>
<organism evidence="1 2">
    <name type="scientific">Trichonephila clavipes</name>
    <name type="common">Golden silk orbweaver</name>
    <name type="synonym">Nephila clavipes</name>
    <dbReference type="NCBI Taxonomy" id="2585209"/>
    <lineage>
        <taxon>Eukaryota</taxon>
        <taxon>Metazoa</taxon>
        <taxon>Ecdysozoa</taxon>
        <taxon>Arthropoda</taxon>
        <taxon>Chelicerata</taxon>
        <taxon>Arachnida</taxon>
        <taxon>Araneae</taxon>
        <taxon>Araneomorphae</taxon>
        <taxon>Entelegynae</taxon>
        <taxon>Araneoidea</taxon>
        <taxon>Nephilidae</taxon>
        <taxon>Trichonephila</taxon>
    </lineage>
</organism>
<dbReference type="InterPro" id="IPR052709">
    <property type="entry name" value="Transposase-MT_Hybrid"/>
</dbReference>
<dbReference type="Gene3D" id="3.30.420.10">
    <property type="entry name" value="Ribonuclease H-like superfamily/Ribonuclease H"/>
    <property type="match status" value="1"/>
</dbReference>
<accession>A0A8X6W3R8</accession>
<dbReference type="PANTHER" id="PTHR46060:SF1">
    <property type="entry name" value="MARINER MOS1 TRANSPOSASE-LIKE PROTEIN"/>
    <property type="match status" value="1"/>
</dbReference>
<dbReference type="InterPro" id="IPR001888">
    <property type="entry name" value="Transposase_1"/>
</dbReference>
<keyword evidence="2" id="KW-1185">Reference proteome</keyword>
<protein>
    <submittedName>
        <fullName evidence="1">Uncharacterized protein</fullName>
    </submittedName>
</protein>
<dbReference type="GO" id="GO:0003676">
    <property type="term" value="F:nucleic acid binding"/>
    <property type="evidence" value="ECO:0007669"/>
    <property type="project" value="InterPro"/>
</dbReference>
<sequence>MSANKVMLTIFWVANGVLYTEFLIKRLTVNSDSPDLAPSDFWLFPKLKETFKSQRFSMDAEVQAAVRRWISSQPESLFMDGMKKWIE</sequence>
<comment type="caution">
    <text evidence="1">The sequence shown here is derived from an EMBL/GenBank/DDBJ whole genome shotgun (WGS) entry which is preliminary data.</text>
</comment>
<dbReference type="AlphaFoldDB" id="A0A8X6W3R8"/>
<reference evidence="1" key="1">
    <citation type="submission" date="2020-08" db="EMBL/GenBank/DDBJ databases">
        <title>Multicomponent nature underlies the extraordinary mechanical properties of spider dragline silk.</title>
        <authorList>
            <person name="Kono N."/>
            <person name="Nakamura H."/>
            <person name="Mori M."/>
            <person name="Yoshida Y."/>
            <person name="Ohtoshi R."/>
            <person name="Malay A.D."/>
            <person name="Moran D.A.P."/>
            <person name="Tomita M."/>
            <person name="Numata K."/>
            <person name="Arakawa K."/>
        </authorList>
    </citation>
    <scope>NUCLEOTIDE SEQUENCE</scope>
</reference>
<dbReference type="PANTHER" id="PTHR46060">
    <property type="entry name" value="MARINER MOS1 TRANSPOSASE-LIKE PROTEIN"/>
    <property type="match status" value="1"/>
</dbReference>
<proteinExistence type="predicted"/>
<name>A0A8X6W3R8_TRICX</name>
<dbReference type="EMBL" id="BMAU01021379">
    <property type="protein sequence ID" value="GFY27507.1"/>
    <property type="molecule type" value="Genomic_DNA"/>
</dbReference>
<dbReference type="InterPro" id="IPR036397">
    <property type="entry name" value="RNaseH_sf"/>
</dbReference>